<organism evidence="10 11">
    <name type="scientific">Algoriphagus taiwanensis</name>
    <dbReference type="NCBI Taxonomy" id="1445656"/>
    <lineage>
        <taxon>Bacteria</taxon>
        <taxon>Pseudomonadati</taxon>
        <taxon>Bacteroidota</taxon>
        <taxon>Cytophagia</taxon>
        <taxon>Cytophagales</taxon>
        <taxon>Cyclobacteriaceae</taxon>
        <taxon>Algoriphagus</taxon>
    </lineage>
</organism>
<evidence type="ECO:0000256" key="3">
    <source>
        <dbReference type="ARBA" id="ARBA00022475"/>
    </source>
</evidence>
<dbReference type="Proteomes" id="UP001307705">
    <property type="component" value="Unassembled WGS sequence"/>
</dbReference>
<dbReference type="InterPro" id="IPR011014">
    <property type="entry name" value="MscS_channel_TM-2"/>
</dbReference>
<evidence type="ECO:0008006" key="12">
    <source>
        <dbReference type="Google" id="ProtNLM"/>
    </source>
</evidence>
<evidence type="ECO:0000313" key="10">
    <source>
        <dbReference type="EMBL" id="GMQ34229.1"/>
    </source>
</evidence>
<dbReference type="InterPro" id="IPR049278">
    <property type="entry name" value="MS_channel_C"/>
</dbReference>
<evidence type="ECO:0000259" key="8">
    <source>
        <dbReference type="Pfam" id="PF00924"/>
    </source>
</evidence>
<feature type="transmembrane region" description="Helical" evidence="7">
    <location>
        <begin position="593"/>
        <end position="617"/>
    </location>
</feature>
<dbReference type="Gene3D" id="2.30.30.60">
    <property type="match status" value="1"/>
</dbReference>
<evidence type="ECO:0000256" key="6">
    <source>
        <dbReference type="ARBA" id="ARBA00023136"/>
    </source>
</evidence>
<feature type="transmembrane region" description="Helical" evidence="7">
    <location>
        <begin position="359"/>
        <end position="380"/>
    </location>
</feature>
<dbReference type="Gene3D" id="3.30.70.100">
    <property type="match status" value="1"/>
</dbReference>
<keyword evidence="11" id="KW-1185">Reference proteome</keyword>
<feature type="domain" description="Mechanosensitive ion channel MscS C-terminal" evidence="9">
    <location>
        <begin position="759"/>
        <end position="841"/>
    </location>
</feature>
<feature type="transmembrane region" description="Helical" evidence="7">
    <location>
        <begin position="470"/>
        <end position="490"/>
    </location>
</feature>
<dbReference type="RefSeq" id="WP_338229056.1">
    <property type="nucleotide sequence ID" value="NZ_BTPE01000008.1"/>
</dbReference>
<feature type="transmembrane region" description="Helical" evidence="7">
    <location>
        <begin position="313"/>
        <end position="338"/>
    </location>
</feature>
<evidence type="ECO:0000256" key="7">
    <source>
        <dbReference type="SAM" id="Phobius"/>
    </source>
</evidence>
<dbReference type="InterPro" id="IPR010920">
    <property type="entry name" value="LSM_dom_sf"/>
</dbReference>
<gene>
    <name evidence="10" type="ORF">Ataiwa_25010</name>
</gene>
<feature type="domain" description="Mechanosensitive ion channel MscS" evidence="8">
    <location>
        <begin position="686"/>
        <end position="751"/>
    </location>
</feature>
<dbReference type="Gene3D" id="1.10.287.1260">
    <property type="match status" value="1"/>
</dbReference>
<accession>A0ABQ6Q208</accession>
<evidence type="ECO:0000256" key="2">
    <source>
        <dbReference type="ARBA" id="ARBA00008017"/>
    </source>
</evidence>
<dbReference type="InterPro" id="IPR023408">
    <property type="entry name" value="MscS_beta-dom_sf"/>
</dbReference>
<feature type="transmembrane region" description="Helical" evidence="7">
    <location>
        <begin position="440"/>
        <end position="458"/>
    </location>
</feature>
<evidence type="ECO:0000313" key="11">
    <source>
        <dbReference type="Proteomes" id="UP001307705"/>
    </source>
</evidence>
<dbReference type="SUPFAM" id="SSF82689">
    <property type="entry name" value="Mechanosensitive channel protein MscS (YggB), C-terminal domain"/>
    <property type="match status" value="1"/>
</dbReference>
<evidence type="ECO:0000256" key="4">
    <source>
        <dbReference type="ARBA" id="ARBA00022692"/>
    </source>
</evidence>
<dbReference type="Pfam" id="PF21082">
    <property type="entry name" value="MS_channel_3rd"/>
    <property type="match status" value="1"/>
</dbReference>
<dbReference type="InterPro" id="IPR006685">
    <property type="entry name" value="MscS_channel_2nd"/>
</dbReference>
<evidence type="ECO:0000256" key="1">
    <source>
        <dbReference type="ARBA" id="ARBA00004651"/>
    </source>
</evidence>
<evidence type="ECO:0000259" key="9">
    <source>
        <dbReference type="Pfam" id="PF21082"/>
    </source>
</evidence>
<comment type="similarity">
    <text evidence="2">Belongs to the MscS (TC 1.A.23) family.</text>
</comment>
<feature type="transmembrane region" description="Helical" evidence="7">
    <location>
        <begin position="413"/>
        <end position="434"/>
    </location>
</feature>
<name>A0ABQ6Q208_9BACT</name>
<dbReference type="SUPFAM" id="SSF50182">
    <property type="entry name" value="Sm-like ribonucleoproteins"/>
    <property type="match status" value="1"/>
</dbReference>
<evidence type="ECO:0000256" key="5">
    <source>
        <dbReference type="ARBA" id="ARBA00022989"/>
    </source>
</evidence>
<feature type="transmembrane region" description="Helical" evidence="7">
    <location>
        <begin position="502"/>
        <end position="520"/>
    </location>
</feature>
<feature type="transmembrane region" description="Helical" evidence="7">
    <location>
        <begin position="638"/>
        <end position="662"/>
    </location>
</feature>
<keyword evidence="5 7" id="KW-1133">Transmembrane helix</keyword>
<dbReference type="Pfam" id="PF00924">
    <property type="entry name" value="MS_channel_2nd"/>
    <property type="match status" value="1"/>
</dbReference>
<feature type="transmembrane region" description="Helical" evidence="7">
    <location>
        <begin position="668"/>
        <end position="687"/>
    </location>
</feature>
<proteinExistence type="inferred from homology"/>
<comment type="subcellular location">
    <subcellularLocation>
        <location evidence="1">Cell membrane</location>
        <topology evidence="1">Multi-pass membrane protein</topology>
    </subcellularLocation>
</comment>
<dbReference type="PANTHER" id="PTHR30347">
    <property type="entry name" value="POTASSIUM CHANNEL RELATED"/>
    <property type="match status" value="1"/>
</dbReference>
<dbReference type="EMBL" id="BTPE01000008">
    <property type="protein sequence ID" value="GMQ34229.1"/>
    <property type="molecule type" value="Genomic_DNA"/>
</dbReference>
<sequence length="861" mass="98628">MAPKKKSLISLFLRAFLILWWGFGIEGFGYQIQNPTVNSTLDSLSSIFPTDTAKKDSLLIKYFPEDSSLSRLSQESKINLINEVDRELQASYEANLKQFESRKNYLFQTTLVANFRTEINTIKRILTNSPNFRTINSELEKIADLIPMVQKGITDPGSKLISNRNLSVSYAIFSEISQKVQTYKKEVEDYSRELRLSHYRADSMTAMPEFYQIPIDTLEALQFAKEITEISVIVRPINDSLKSRREQIDEAMTLLNELTFSLTSITESYDYALKNLNQSILNEQFPTDPQDEFYNRSFWEVLGISFQKEKVALLYYLELNSGRLFWMILLFFSNYAFINRLKSKTKDSLDHDPIDENNLILKSPISAAIILTIGVFQFFFFDPPFIFYWILWLIGSIALTFLFIGFLQKFWKIFWICTVFFFLTGGLVNMMLIPSVEEKYLMIAISSIAVIFLVYLIFSKKADQLKERKIVFFIWLLGIFEFISIVLNLYGKFNLAKSFMVSGYMGIVLGIYLLWTVRLINQGLNLAKKIYSTSTKDLFFINFDKIGSRAPGIFYFFLGLGWVILIGKNFYIFSRFVREINQFLTQERVIGSYTFSINGIFIFLIILFISVLISRLLSLFSADPDAINSEEQRKRISFGSWLLLVQIFIICLGLFLAFAASGIPLDKITIILGALSVGIGLGLQGLVNNLVSGLIIAFENTVKVGDLIEIEGKPGIMKSIGFRSSVVNMFEGSTVVIPNGELISQKLINWTTGKGRKLTLIIGISYESDLEKALALLKEIIAEDSRIRHLPNPRVVPVEFADSSIEIEISIWLNNYFDFPFVKGDIVSKTNEQFKLNGIKIPFPQRDLHWITPPKSNKEEE</sequence>
<dbReference type="PANTHER" id="PTHR30347:SF1">
    <property type="entry name" value="MECHANOSENSITIVE CHANNEL MSCK"/>
    <property type="match status" value="1"/>
</dbReference>
<keyword evidence="4 7" id="KW-0812">Transmembrane</keyword>
<dbReference type="SUPFAM" id="SSF82861">
    <property type="entry name" value="Mechanosensitive channel protein MscS (YggB), transmembrane region"/>
    <property type="match status" value="1"/>
</dbReference>
<keyword evidence="3" id="KW-1003">Cell membrane</keyword>
<reference evidence="10 11" key="1">
    <citation type="submission" date="2023-08" db="EMBL/GenBank/DDBJ databases">
        <title>Draft genome sequence of Algoriphagus taiwanensis.</title>
        <authorList>
            <person name="Takatani N."/>
            <person name="Hosokawa M."/>
            <person name="Sawabe T."/>
        </authorList>
    </citation>
    <scope>NUCLEOTIDE SEQUENCE [LARGE SCALE GENOMIC DNA]</scope>
    <source>
        <strain evidence="10 11">JCM 19755</strain>
    </source>
</reference>
<feature type="transmembrane region" description="Helical" evidence="7">
    <location>
        <begin position="553"/>
        <end position="573"/>
    </location>
</feature>
<comment type="caution">
    <text evidence="10">The sequence shown here is derived from an EMBL/GenBank/DDBJ whole genome shotgun (WGS) entry which is preliminary data.</text>
</comment>
<feature type="transmembrane region" description="Helical" evidence="7">
    <location>
        <begin position="386"/>
        <end position="406"/>
    </location>
</feature>
<dbReference type="InterPro" id="IPR011066">
    <property type="entry name" value="MscS_channel_C_sf"/>
</dbReference>
<keyword evidence="6 7" id="KW-0472">Membrane</keyword>
<dbReference type="InterPro" id="IPR052702">
    <property type="entry name" value="MscS-like_channel"/>
</dbReference>
<protein>
    <recommendedName>
        <fullName evidence="12">Mechanosensitive ion channel protein</fullName>
    </recommendedName>
</protein>